<keyword evidence="4" id="KW-1133">Transmembrane helix</keyword>
<keyword evidence="4" id="KW-0472">Membrane</keyword>
<proteinExistence type="predicted"/>
<name>A0A067MMK0_BOTB1</name>
<keyword evidence="3" id="KW-0119">Carbohydrate metabolism</keyword>
<gene>
    <name evidence="5" type="ORF">BOTBODRAFT_30673</name>
</gene>
<dbReference type="Gene3D" id="3.40.50.11350">
    <property type="match status" value="1"/>
</dbReference>
<keyword evidence="1" id="KW-0808">Transferase</keyword>
<evidence type="ECO:0000256" key="3">
    <source>
        <dbReference type="ARBA" id="ARBA00023277"/>
    </source>
</evidence>
<evidence type="ECO:0000256" key="2">
    <source>
        <dbReference type="ARBA" id="ARBA00023253"/>
    </source>
</evidence>
<dbReference type="EMBL" id="KL198026">
    <property type="protein sequence ID" value="KDQ16769.1"/>
    <property type="molecule type" value="Genomic_DNA"/>
</dbReference>
<keyword evidence="2" id="KW-0294">Fucose metabolism</keyword>
<evidence type="ECO:0000256" key="1">
    <source>
        <dbReference type="ARBA" id="ARBA00022679"/>
    </source>
</evidence>
<dbReference type="GO" id="GO:0016740">
    <property type="term" value="F:transferase activity"/>
    <property type="evidence" value="ECO:0007669"/>
    <property type="project" value="UniProtKB-KW"/>
</dbReference>
<reference evidence="6" key="1">
    <citation type="journal article" date="2014" name="Proc. Natl. Acad. Sci. U.S.A.">
        <title>Extensive sampling of basidiomycete genomes demonstrates inadequacy of the white-rot/brown-rot paradigm for wood decay fungi.</title>
        <authorList>
            <person name="Riley R."/>
            <person name="Salamov A.A."/>
            <person name="Brown D.W."/>
            <person name="Nagy L.G."/>
            <person name="Floudas D."/>
            <person name="Held B.W."/>
            <person name="Levasseur A."/>
            <person name="Lombard V."/>
            <person name="Morin E."/>
            <person name="Otillar R."/>
            <person name="Lindquist E.A."/>
            <person name="Sun H."/>
            <person name="LaButti K.M."/>
            <person name="Schmutz J."/>
            <person name="Jabbour D."/>
            <person name="Luo H."/>
            <person name="Baker S.E."/>
            <person name="Pisabarro A.G."/>
            <person name="Walton J.D."/>
            <person name="Blanchette R.A."/>
            <person name="Henrissat B."/>
            <person name="Martin F."/>
            <person name="Cullen D."/>
            <person name="Hibbett D.S."/>
            <person name="Grigoriev I.V."/>
        </authorList>
    </citation>
    <scope>NUCLEOTIDE SEQUENCE [LARGE SCALE GENOMIC DNA]</scope>
    <source>
        <strain evidence="6">FD-172 SS1</strain>
    </source>
</reference>
<dbReference type="HOGENOM" id="CLU_014826_0_0_1"/>
<accession>A0A067MMK0</accession>
<keyword evidence="4" id="KW-0812">Transmembrane</keyword>
<dbReference type="InParanoid" id="A0A067MMK0"/>
<protein>
    <submittedName>
        <fullName evidence="5">Uncharacterized protein</fullName>
    </submittedName>
</protein>
<dbReference type="Pfam" id="PF10250">
    <property type="entry name" value="O-FucT"/>
    <property type="match status" value="1"/>
</dbReference>
<dbReference type="OrthoDB" id="2559662at2759"/>
<organism evidence="5 6">
    <name type="scientific">Botryobasidium botryosum (strain FD-172 SS1)</name>
    <dbReference type="NCBI Taxonomy" id="930990"/>
    <lineage>
        <taxon>Eukaryota</taxon>
        <taxon>Fungi</taxon>
        <taxon>Dikarya</taxon>
        <taxon>Basidiomycota</taxon>
        <taxon>Agaricomycotina</taxon>
        <taxon>Agaricomycetes</taxon>
        <taxon>Cantharellales</taxon>
        <taxon>Botryobasidiaceae</taxon>
        <taxon>Botryobasidium</taxon>
    </lineage>
</organism>
<dbReference type="AlphaFoldDB" id="A0A067MMK0"/>
<dbReference type="InterPro" id="IPR019378">
    <property type="entry name" value="GDP-Fuc_O-FucTrfase"/>
</dbReference>
<keyword evidence="6" id="KW-1185">Reference proteome</keyword>
<dbReference type="CDD" id="cd11296">
    <property type="entry name" value="O-FucT_like"/>
    <property type="match status" value="1"/>
</dbReference>
<sequence length="505" mass="56076">MPLFCLESRDTHAYDQLPAAVTSSGLTPTPKGPHAWNLRIRGLALKILVPVTLLSLICLLVYGPFDSFLSSRAELLDEQRLGADAVAQDDEVIVLPPLYGELKVLESQLPQHNLSLPFPEGKNGRYIRFENQMWGVGLNNQLEEILILSHLAHLSNRAYVFNNYTWDQISKGPYVYENGRPRATVIPLTAFISGPTAGGPWAPGDPAPRAISAEWWETVCPYEKRLVLNSTLENASMGLAPDVDGDILIAHWAEKLRNLDHECVALDGWAPSIVDIAFFVSNRVTSLFPMMSDSPVITRFAWSSIVRSGVIANYPLLLPGPSPQTISELPVLPGLVAIHLRRGDYYNHCKTILAPEGQEYMGWNRIDGLPDRFTPPPGAGGGALTPEAWTVYLSHCWPSDEQIKEKLRVVRAEDSTLTRVFVLTNGKREWVSSLKKKLLEDGWEDVATTLDLNLTWEQSGVNNAIDMEIAARAQTFIGNGFSSLTSNVNILRISRGMALEDIRFW</sequence>
<evidence type="ECO:0000313" key="6">
    <source>
        <dbReference type="Proteomes" id="UP000027195"/>
    </source>
</evidence>
<evidence type="ECO:0000313" key="5">
    <source>
        <dbReference type="EMBL" id="KDQ16769.1"/>
    </source>
</evidence>
<evidence type="ECO:0000256" key="4">
    <source>
        <dbReference type="SAM" id="Phobius"/>
    </source>
</evidence>
<feature type="transmembrane region" description="Helical" evidence="4">
    <location>
        <begin position="43"/>
        <end position="65"/>
    </location>
</feature>
<dbReference type="GO" id="GO:0006004">
    <property type="term" value="P:fucose metabolic process"/>
    <property type="evidence" value="ECO:0007669"/>
    <property type="project" value="UniProtKB-KW"/>
</dbReference>
<dbReference type="Proteomes" id="UP000027195">
    <property type="component" value="Unassembled WGS sequence"/>
</dbReference>
<dbReference type="STRING" id="930990.A0A067MMK0"/>